<feature type="region of interest" description="Disordered" evidence="1">
    <location>
        <begin position="916"/>
        <end position="936"/>
    </location>
</feature>
<feature type="compositionally biased region" description="Basic residues" evidence="1">
    <location>
        <begin position="657"/>
        <end position="670"/>
    </location>
</feature>
<name>A0AAN8PMZ4_POLSC</name>
<comment type="caution">
    <text evidence="2">The sequence shown here is derived from an EMBL/GenBank/DDBJ whole genome shotgun (WGS) entry which is preliminary data.</text>
</comment>
<organism evidence="2 3">
    <name type="scientific">Polyplax serrata</name>
    <name type="common">Common mouse louse</name>
    <dbReference type="NCBI Taxonomy" id="468196"/>
    <lineage>
        <taxon>Eukaryota</taxon>
        <taxon>Metazoa</taxon>
        <taxon>Ecdysozoa</taxon>
        <taxon>Arthropoda</taxon>
        <taxon>Hexapoda</taxon>
        <taxon>Insecta</taxon>
        <taxon>Pterygota</taxon>
        <taxon>Neoptera</taxon>
        <taxon>Paraneoptera</taxon>
        <taxon>Psocodea</taxon>
        <taxon>Troctomorpha</taxon>
        <taxon>Phthiraptera</taxon>
        <taxon>Anoplura</taxon>
        <taxon>Polyplacidae</taxon>
        <taxon>Polyplax</taxon>
    </lineage>
</organism>
<sequence>MSKIFGPSMRKIASNTGLLLEDSERYSEKTANDVERKNTSIFAMPSVPKAMNNKNITSKSSFFNSNVELSEPFEDISKIEFESIGNEVTNIPSTSVSSFQHERFSNKINPCPNKFSNTVQERSRLFCPAPRKTLLNSRSQSNGQNYTTEKSITHMSNKFAWGMGNGNGRTGLQNDINEHRNEYFAKPSKFGLGFKNYPQDLGMSLQNTRQLNSGLGLKNNSIFSRILEMDSKNAMMDVMECESSHNSMTSLQSRNINVSNTLSHFNSGVRNSSIIGGSSVWERIKHREEPIRDEGVFLRPSISRFTKPHNVGISSSLLKRNNFEPLSRGLSSSNRFSVTHIGRKHCDASSDSKLCSRMGNSHIDNRSVSGISVVSVESVLNILENLHHSFLNLSSNIPIELIRKEIDQAKELVENKSEMSFAPIGKDIDGASVISHSSRFICPSVSDKQTEKTLNNSFSLKSGKEILSVLVSKNQSSKVLPRIDEERKSYNHTSAKLLSDEEMDDSALSFKRPKPFHKIRKKKSSQMKIKSPPKNVTSKVINLKKWYPVATGTDLIFCGVIENGTHSKTEAVKKRLTNRKIILINGFECNLIGSPSQSEVSQLSDVIKSGLKDGLTCHWRMFQKNLLNYQTVKPLSEKKKFTTKLKEESSIYDTTPKTRRKTPLKNKSYNKNRVSLAVSKKPTKKMGRKSQSKNKTEDEKSTSTVKRKSQGMKCTPHKNAPNNRKKPVQKVLSKNGEKSAERKGTPHRNSSEKKHTPASANKSPKKVTPNTETKISTVNKTVESASRTRSGRAFIPPKSLQDSIPEVSSTTPQIVPNTKKLTKTNSQKTASVTKSPKKDIPDETPGTNAVHSSTEEKHTSRSRERVNAKRKREISGGADTTQKKKRKSLKGVIASTEDMSKNTVGKGKKIIKNVSSTTKEEKLASSKGNTKNKKKNIASNKNTMISTNASETSRFDDDFELQLDDIEIPEIANVSEKLNLNRSQLRMISMETPPLKYFNTNLKLPRNVTPVQSPDWCISQRTDSEVRQFQRRRALAHKKKIIVEKSVVTKTTKAPKSFDVKNVMDWVAEKTVRTPTGSKLLQYMIPSRKKILSNHRIVDYEDDDEEDEENEAFED</sequence>
<evidence type="ECO:0000256" key="1">
    <source>
        <dbReference type="SAM" id="MobiDB-lite"/>
    </source>
</evidence>
<proteinExistence type="predicted"/>
<dbReference type="EMBL" id="JAWJWE010000003">
    <property type="protein sequence ID" value="KAK6639486.1"/>
    <property type="molecule type" value="Genomic_DNA"/>
</dbReference>
<feature type="compositionally biased region" description="Basic residues" evidence="1">
    <location>
        <begin position="681"/>
        <end position="692"/>
    </location>
</feature>
<accession>A0AAN8PMZ4</accession>
<feature type="compositionally biased region" description="Polar residues" evidence="1">
    <location>
        <begin position="758"/>
        <end position="788"/>
    </location>
</feature>
<feature type="compositionally biased region" description="Basic and acidic residues" evidence="1">
    <location>
        <begin position="853"/>
        <end position="867"/>
    </location>
</feature>
<feature type="compositionally biased region" description="Polar residues" evidence="1">
    <location>
        <begin position="823"/>
        <end position="834"/>
    </location>
</feature>
<evidence type="ECO:0000313" key="3">
    <source>
        <dbReference type="Proteomes" id="UP001372834"/>
    </source>
</evidence>
<feature type="region of interest" description="Disordered" evidence="1">
    <location>
        <begin position="646"/>
        <end position="891"/>
    </location>
</feature>
<dbReference type="Proteomes" id="UP001372834">
    <property type="component" value="Unassembled WGS sequence"/>
</dbReference>
<dbReference type="AlphaFoldDB" id="A0AAN8PMZ4"/>
<reference evidence="2 3" key="1">
    <citation type="submission" date="2023-10" db="EMBL/GenBank/DDBJ databases">
        <title>Genomes of two closely related lineages of the louse Polyplax serrata with different host specificities.</title>
        <authorList>
            <person name="Martinu J."/>
            <person name="Tarabai H."/>
            <person name="Stefka J."/>
            <person name="Hypsa V."/>
        </authorList>
    </citation>
    <scope>NUCLEOTIDE SEQUENCE [LARGE SCALE GENOMIC DNA]</scope>
    <source>
        <strain evidence="2">HR10_N</strain>
    </source>
</reference>
<feature type="compositionally biased region" description="Polar residues" evidence="1">
    <location>
        <begin position="800"/>
        <end position="816"/>
    </location>
</feature>
<gene>
    <name evidence="2" type="ORF">RUM43_007759</name>
</gene>
<protein>
    <submittedName>
        <fullName evidence="2">Uncharacterized protein</fullName>
    </submittedName>
</protein>
<feature type="compositionally biased region" description="Basic and acidic residues" evidence="1">
    <location>
        <begin position="735"/>
        <end position="755"/>
    </location>
</feature>
<evidence type="ECO:0000313" key="2">
    <source>
        <dbReference type="EMBL" id="KAK6639486.1"/>
    </source>
</evidence>